<dbReference type="AlphaFoldDB" id="A0A383C0M7"/>
<accession>A0A383C0M7</accession>
<organism evidence="2">
    <name type="scientific">marine metagenome</name>
    <dbReference type="NCBI Taxonomy" id="408172"/>
    <lineage>
        <taxon>unclassified sequences</taxon>
        <taxon>metagenomes</taxon>
        <taxon>ecological metagenomes</taxon>
    </lineage>
</organism>
<dbReference type="EMBL" id="UINC01205018">
    <property type="protein sequence ID" value="SVE26006.1"/>
    <property type="molecule type" value="Genomic_DNA"/>
</dbReference>
<feature type="compositionally biased region" description="Pro residues" evidence="1">
    <location>
        <begin position="69"/>
        <end position="79"/>
    </location>
</feature>
<proteinExistence type="predicted"/>
<name>A0A383C0M7_9ZZZZ</name>
<reference evidence="2" key="1">
    <citation type="submission" date="2018-05" db="EMBL/GenBank/DDBJ databases">
        <authorList>
            <person name="Lanie J.A."/>
            <person name="Ng W.-L."/>
            <person name="Kazmierczak K.M."/>
            <person name="Andrzejewski T.M."/>
            <person name="Davidsen T.M."/>
            <person name="Wayne K.J."/>
            <person name="Tettelin H."/>
            <person name="Glass J.I."/>
            <person name="Rusch D."/>
            <person name="Podicherti R."/>
            <person name="Tsui H.-C.T."/>
            <person name="Winkler M.E."/>
        </authorList>
    </citation>
    <scope>NUCLEOTIDE SEQUENCE</scope>
</reference>
<feature type="region of interest" description="Disordered" evidence="1">
    <location>
        <begin position="49"/>
        <end position="90"/>
    </location>
</feature>
<evidence type="ECO:0000313" key="2">
    <source>
        <dbReference type="EMBL" id="SVE26006.1"/>
    </source>
</evidence>
<protein>
    <submittedName>
        <fullName evidence="2">Uncharacterized protein</fullName>
    </submittedName>
</protein>
<gene>
    <name evidence="2" type="ORF">METZ01_LOCUS478860</name>
</gene>
<feature type="compositionally biased region" description="Low complexity" evidence="1">
    <location>
        <begin position="51"/>
        <end position="68"/>
    </location>
</feature>
<evidence type="ECO:0000256" key="1">
    <source>
        <dbReference type="SAM" id="MobiDB-lite"/>
    </source>
</evidence>
<sequence length="182" mass="20040">MKTFHLLIFAAIAGNLSAQDAVSNADLARKLDLILNKVDSLEERITSLEGAKSTPKAPATAAPVTVAPAPRPSPAPAQPAIPQDPKEKKSFFQKLKQELKSDEARAAGPWTDPDTWNKIHNNLTDVMVRRILGNPTKVKNSINPRIDRIYRYEGDLDADGVEDKGVVNFRRGRVVSFESPFK</sequence>